<evidence type="ECO:0000256" key="1">
    <source>
        <dbReference type="ARBA" id="ARBA00022729"/>
    </source>
</evidence>
<dbReference type="EMBL" id="JACSRA010000030">
    <property type="protein sequence ID" value="MBD7912870.1"/>
    <property type="molecule type" value="Genomic_DNA"/>
</dbReference>
<dbReference type="PANTHER" id="PTHR35936">
    <property type="entry name" value="MEMBRANE-BOUND LYTIC MUREIN TRANSGLYCOSYLASE F"/>
    <property type="match status" value="1"/>
</dbReference>
<name>A0ABR8PXI3_9CLOT</name>
<evidence type="ECO:0000313" key="4">
    <source>
        <dbReference type="Proteomes" id="UP000627781"/>
    </source>
</evidence>
<feature type="domain" description="Solute-binding protein family 3/N-terminal" evidence="2">
    <location>
        <begin position="51"/>
        <end position="280"/>
    </location>
</feature>
<dbReference type="Proteomes" id="UP000627781">
    <property type="component" value="Unassembled WGS sequence"/>
</dbReference>
<dbReference type="RefSeq" id="WP_191769774.1">
    <property type="nucleotide sequence ID" value="NZ_JACSRA010000030.1"/>
</dbReference>
<gene>
    <name evidence="3" type="ORF">H9661_16080</name>
</gene>
<evidence type="ECO:0000313" key="3">
    <source>
        <dbReference type="EMBL" id="MBD7912870.1"/>
    </source>
</evidence>
<dbReference type="Pfam" id="PF00497">
    <property type="entry name" value="SBP_bac_3"/>
    <property type="match status" value="1"/>
</dbReference>
<accession>A0ABR8PXI3</accession>
<dbReference type="Gene3D" id="3.40.190.10">
    <property type="entry name" value="Periplasmic binding protein-like II"/>
    <property type="match status" value="2"/>
</dbReference>
<protein>
    <submittedName>
        <fullName evidence="3">Amino acid ABC transporter substrate-binding protein</fullName>
    </submittedName>
</protein>
<reference evidence="3 4" key="1">
    <citation type="submission" date="2020-08" db="EMBL/GenBank/DDBJ databases">
        <title>A Genomic Blueprint of the Chicken Gut Microbiome.</title>
        <authorList>
            <person name="Gilroy R."/>
            <person name="Ravi A."/>
            <person name="Getino M."/>
            <person name="Pursley I."/>
            <person name="Horton D.L."/>
            <person name="Alikhan N.-F."/>
            <person name="Baker D."/>
            <person name="Gharbi K."/>
            <person name="Hall N."/>
            <person name="Watson M."/>
            <person name="Adriaenssens E.M."/>
            <person name="Foster-Nyarko E."/>
            <person name="Jarju S."/>
            <person name="Secka A."/>
            <person name="Antonio M."/>
            <person name="Oren A."/>
            <person name="Chaudhuri R."/>
            <person name="La Ragione R.M."/>
            <person name="Hildebrand F."/>
            <person name="Pallen M.J."/>
        </authorList>
    </citation>
    <scope>NUCLEOTIDE SEQUENCE [LARGE SCALE GENOMIC DNA]</scope>
    <source>
        <strain evidence="3 4">Sa3CVN1</strain>
    </source>
</reference>
<keyword evidence="4" id="KW-1185">Reference proteome</keyword>
<sequence length="284" mass="32096">MKSYFKFIVSLIVILSFGTGVKGETIKVKNENIMSSAQQIDRLQKIKEKGVLTLLSANDKPYSYDDPKTSLFTGVDADILREVAKRLGLKKVDVKYTTFPNAINELIKNPDIDLFAQGIYQTEERKALVNFTNPIYACNDAIMVRRDSTIKSKDDLKNAKIGVLVGTVYEDLAKDWKSKGAIKDYIIFYDDNSVLISLENRAIDAILTDSIIAEYNVLFKENPKFRLLSPNQYKPDINLSVGYPLKKEDVTLLNAINEKLQEMKEDGALYEILAEHGLLGHYIP</sequence>
<dbReference type="SMART" id="SM00062">
    <property type="entry name" value="PBPb"/>
    <property type="match status" value="1"/>
</dbReference>
<keyword evidence="1" id="KW-0732">Signal</keyword>
<comment type="caution">
    <text evidence="3">The sequence shown here is derived from an EMBL/GenBank/DDBJ whole genome shotgun (WGS) entry which is preliminary data.</text>
</comment>
<dbReference type="SUPFAM" id="SSF53850">
    <property type="entry name" value="Periplasmic binding protein-like II"/>
    <property type="match status" value="1"/>
</dbReference>
<proteinExistence type="predicted"/>
<dbReference type="InterPro" id="IPR001638">
    <property type="entry name" value="Solute-binding_3/MltF_N"/>
</dbReference>
<dbReference type="CDD" id="cd13530">
    <property type="entry name" value="PBP2_peptides_like"/>
    <property type="match status" value="1"/>
</dbReference>
<evidence type="ECO:0000259" key="2">
    <source>
        <dbReference type="SMART" id="SM00062"/>
    </source>
</evidence>
<dbReference type="PANTHER" id="PTHR35936:SF17">
    <property type="entry name" value="ARGININE-BINDING EXTRACELLULAR PROTEIN ARTP"/>
    <property type="match status" value="1"/>
</dbReference>
<organism evidence="3 4">
    <name type="scientific">Clostridium cibarium</name>
    <dbReference type="NCBI Taxonomy" id="2762247"/>
    <lineage>
        <taxon>Bacteria</taxon>
        <taxon>Bacillati</taxon>
        <taxon>Bacillota</taxon>
        <taxon>Clostridia</taxon>
        <taxon>Eubacteriales</taxon>
        <taxon>Clostridiaceae</taxon>
        <taxon>Clostridium</taxon>
    </lineage>
</organism>